<gene>
    <name evidence="1" type="ORF">SALB_01351</name>
</gene>
<dbReference type="InterPro" id="IPR050267">
    <property type="entry name" value="Anti-sigma-factor_SerPK"/>
</dbReference>
<dbReference type="Gene3D" id="3.30.565.10">
    <property type="entry name" value="Histidine kinase-like ATPase, C-terminal domain"/>
    <property type="match status" value="1"/>
</dbReference>
<sequence>MTTHPAGPPAALFPTQPLSRWLAQAPRDIRLDDRAIRPAGLAARALSADGKAASEARRFTGATLDGWNLKPLVDNAVLIVSELLSNALRYGLVKPDGQPRGAAPHPLWVGLLRCRDLVLCTVFDHSSDVPVLREPDYFAQSGRGLHIIDCLSSSWGWTTPTAAGKAVWAALPAAE</sequence>
<comment type="caution">
    <text evidence="1">The sequence shown here is derived from an EMBL/GenBank/DDBJ whole genome shotgun (WGS) entry which is preliminary data.</text>
</comment>
<evidence type="ECO:0000313" key="1">
    <source>
        <dbReference type="EMBL" id="GCB88679.1"/>
    </source>
</evidence>
<dbReference type="Proteomes" id="UP000288351">
    <property type="component" value="Unassembled WGS sequence"/>
</dbReference>
<keyword evidence="1" id="KW-0547">Nucleotide-binding</keyword>
<keyword evidence="1" id="KW-0067">ATP-binding</keyword>
<accession>A0A059VNZ7</accession>
<dbReference type="InterPro" id="IPR036890">
    <property type="entry name" value="HATPase_C_sf"/>
</dbReference>
<proteinExistence type="predicted"/>
<dbReference type="PANTHER" id="PTHR35526:SF3">
    <property type="entry name" value="ANTI-SIGMA-F FACTOR RSBW"/>
    <property type="match status" value="1"/>
</dbReference>
<dbReference type="SUPFAM" id="SSF55874">
    <property type="entry name" value="ATPase domain of HSP90 chaperone/DNA topoisomerase II/histidine kinase"/>
    <property type="match status" value="1"/>
</dbReference>
<evidence type="ECO:0000313" key="2">
    <source>
        <dbReference type="Proteomes" id="UP000288351"/>
    </source>
</evidence>
<reference evidence="1 2" key="1">
    <citation type="journal article" date="2019" name="Microbiol. Resour. Announc.">
        <title>Draft Genome Sequence of the Most Traditional epsilon-Poly-l-Lysine Producer, Streptomyces albulus NBRC14147.</title>
        <authorList>
            <person name="Yamanaka K."/>
            <person name="Hamano Y."/>
        </authorList>
    </citation>
    <scope>NUCLEOTIDE SEQUENCE [LARGE SCALE GENOMIC DNA]</scope>
    <source>
        <strain evidence="1 2">NBRC 14147</strain>
    </source>
</reference>
<name>A0A059VNZ7_STRNR</name>
<dbReference type="GO" id="GO:0005524">
    <property type="term" value="F:ATP binding"/>
    <property type="evidence" value="ECO:0007669"/>
    <property type="project" value="UniProtKB-KW"/>
</dbReference>
<dbReference type="AlphaFoldDB" id="A0A059VNZ7"/>
<organism evidence="1 2">
    <name type="scientific">Streptomyces noursei</name>
    <name type="common">Streptomyces albulus</name>
    <dbReference type="NCBI Taxonomy" id="1971"/>
    <lineage>
        <taxon>Bacteria</taxon>
        <taxon>Bacillati</taxon>
        <taxon>Actinomycetota</taxon>
        <taxon>Actinomycetes</taxon>
        <taxon>Kitasatosporales</taxon>
        <taxon>Streptomycetaceae</taxon>
        <taxon>Streptomyces</taxon>
    </lineage>
</organism>
<protein>
    <submittedName>
        <fullName evidence="1">ATP-binding protein</fullName>
    </submittedName>
</protein>
<dbReference type="PANTHER" id="PTHR35526">
    <property type="entry name" value="ANTI-SIGMA-F FACTOR RSBW-RELATED"/>
    <property type="match status" value="1"/>
</dbReference>
<dbReference type="RefSeq" id="WP_020930294.1">
    <property type="nucleotide sequence ID" value="NZ_BHXC01000006.1"/>
</dbReference>
<dbReference type="CDD" id="cd16936">
    <property type="entry name" value="HATPase_RsbW-like"/>
    <property type="match status" value="1"/>
</dbReference>
<dbReference type="eggNOG" id="COG3920">
    <property type="taxonomic scope" value="Bacteria"/>
</dbReference>
<dbReference type="STRING" id="68570.DC74_548"/>
<dbReference type="EMBL" id="BHXC01000006">
    <property type="protein sequence ID" value="GCB88679.1"/>
    <property type="molecule type" value="Genomic_DNA"/>
</dbReference>